<sequence>MNLRSTEERLLTYVRNVKRGILYGVLCLIIATALELAGPIIASLRKVRDEKAILKTGVELTTLVNAGHIIIMENGKIVEEGTHKQLMRSNNWYKEQCENNLGNNRR</sequence>
<dbReference type="RefSeq" id="WP_377554475.1">
    <property type="nucleotide sequence ID" value="NZ_JBHUHQ010000002.1"/>
</dbReference>
<proteinExistence type="predicted"/>
<feature type="transmembrane region" description="Helical" evidence="1">
    <location>
        <begin position="20"/>
        <end position="42"/>
    </location>
</feature>
<reference evidence="3" key="1">
    <citation type="journal article" date="2019" name="Int. J. Syst. Evol. Microbiol.">
        <title>The Global Catalogue of Microorganisms (GCM) 10K type strain sequencing project: providing services to taxonomists for standard genome sequencing and annotation.</title>
        <authorList>
            <consortium name="The Broad Institute Genomics Platform"/>
            <consortium name="The Broad Institute Genome Sequencing Center for Infectious Disease"/>
            <person name="Wu L."/>
            <person name="Ma J."/>
        </authorList>
    </citation>
    <scope>NUCLEOTIDE SEQUENCE [LARGE SCALE GENOMIC DNA]</scope>
    <source>
        <strain evidence="3">R28</strain>
    </source>
</reference>
<evidence type="ECO:0000313" key="2">
    <source>
        <dbReference type="EMBL" id="MFD2042825.1"/>
    </source>
</evidence>
<evidence type="ECO:0000313" key="3">
    <source>
        <dbReference type="Proteomes" id="UP001597383"/>
    </source>
</evidence>
<dbReference type="EMBL" id="JBHUHQ010000002">
    <property type="protein sequence ID" value="MFD2042825.1"/>
    <property type="molecule type" value="Genomic_DNA"/>
</dbReference>
<comment type="caution">
    <text evidence="2">The sequence shown here is derived from an EMBL/GenBank/DDBJ whole genome shotgun (WGS) entry which is preliminary data.</text>
</comment>
<accession>A0ABW4VY54</accession>
<evidence type="ECO:0008006" key="4">
    <source>
        <dbReference type="Google" id="ProtNLM"/>
    </source>
</evidence>
<dbReference type="InterPro" id="IPR027417">
    <property type="entry name" value="P-loop_NTPase"/>
</dbReference>
<keyword evidence="3" id="KW-1185">Reference proteome</keyword>
<dbReference type="SUPFAM" id="SSF52540">
    <property type="entry name" value="P-loop containing nucleoside triphosphate hydrolases"/>
    <property type="match status" value="1"/>
</dbReference>
<keyword evidence="1" id="KW-0472">Membrane</keyword>
<organism evidence="2 3">
    <name type="scientific">Ornithinibacillus salinisoli</name>
    <dbReference type="NCBI Taxonomy" id="1848459"/>
    <lineage>
        <taxon>Bacteria</taxon>
        <taxon>Bacillati</taxon>
        <taxon>Bacillota</taxon>
        <taxon>Bacilli</taxon>
        <taxon>Bacillales</taxon>
        <taxon>Bacillaceae</taxon>
        <taxon>Ornithinibacillus</taxon>
    </lineage>
</organism>
<keyword evidence="1" id="KW-0812">Transmembrane</keyword>
<protein>
    <recommendedName>
        <fullName evidence="4">ABC transporter ATP-binding protein</fullName>
    </recommendedName>
</protein>
<evidence type="ECO:0000256" key="1">
    <source>
        <dbReference type="SAM" id="Phobius"/>
    </source>
</evidence>
<dbReference type="Proteomes" id="UP001597383">
    <property type="component" value="Unassembled WGS sequence"/>
</dbReference>
<keyword evidence="1" id="KW-1133">Transmembrane helix</keyword>
<gene>
    <name evidence="2" type="ORF">ACFSJF_00680</name>
</gene>
<name>A0ABW4VY54_9BACI</name>
<dbReference type="Gene3D" id="3.40.50.300">
    <property type="entry name" value="P-loop containing nucleotide triphosphate hydrolases"/>
    <property type="match status" value="1"/>
</dbReference>